<dbReference type="EMBL" id="QUSF01000061">
    <property type="protein sequence ID" value="RLV97246.1"/>
    <property type="molecule type" value="Genomic_DNA"/>
</dbReference>
<name>A0A3L8S517_CHLGU</name>
<dbReference type="SUPFAM" id="SSF52799">
    <property type="entry name" value="(Phosphotyrosine protein) phosphatases II"/>
    <property type="match status" value="1"/>
</dbReference>
<evidence type="ECO:0000259" key="2">
    <source>
        <dbReference type="Pfam" id="PF08766"/>
    </source>
</evidence>
<dbReference type="InterPro" id="IPR043587">
    <property type="entry name" value="Phosphatase_SSH-like"/>
</dbReference>
<accession>A0A3L8S517</accession>
<evidence type="ECO:0000313" key="4">
    <source>
        <dbReference type="Proteomes" id="UP000276834"/>
    </source>
</evidence>
<reference evidence="3 4" key="1">
    <citation type="journal article" date="2018" name="Proc. R. Soc. B">
        <title>A non-coding region near Follistatin controls head colour polymorphism in the Gouldian finch.</title>
        <authorList>
            <person name="Toomey M.B."/>
            <person name="Marques C.I."/>
            <person name="Andrade P."/>
            <person name="Araujo P.M."/>
            <person name="Sabatino S."/>
            <person name="Gazda M.A."/>
            <person name="Afonso S."/>
            <person name="Lopes R.J."/>
            <person name="Corbo J.C."/>
            <person name="Carneiro M."/>
        </authorList>
    </citation>
    <scope>NUCLEOTIDE SEQUENCE [LARGE SCALE GENOMIC DNA]</scope>
    <source>
        <strain evidence="3">Red01</strain>
        <tissue evidence="3">Muscle</tissue>
    </source>
</reference>
<feature type="domain" description="DEK-C" evidence="2">
    <location>
        <begin position="135"/>
        <end position="163"/>
    </location>
</feature>
<feature type="region of interest" description="Disordered" evidence="1">
    <location>
        <begin position="274"/>
        <end position="298"/>
    </location>
</feature>
<dbReference type="Proteomes" id="UP000276834">
    <property type="component" value="Unassembled WGS sequence"/>
</dbReference>
<feature type="compositionally biased region" description="Gly residues" evidence="1">
    <location>
        <begin position="284"/>
        <end position="298"/>
    </location>
</feature>
<dbReference type="STRING" id="44316.ENSEGOP00005019219"/>
<dbReference type="PANTHER" id="PTHR45864">
    <property type="entry name" value="SLINGSHOT PROTEIN PHOSPHATASE HOMOLOG"/>
    <property type="match status" value="1"/>
</dbReference>
<keyword evidence="4" id="KW-1185">Reference proteome</keyword>
<dbReference type="Pfam" id="PF08766">
    <property type="entry name" value="DEK_C"/>
    <property type="match status" value="1"/>
</dbReference>
<evidence type="ECO:0000313" key="3">
    <source>
        <dbReference type="EMBL" id="RLV97246.1"/>
    </source>
</evidence>
<proteinExistence type="predicted"/>
<dbReference type="GO" id="GO:0030837">
    <property type="term" value="P:negative regulation of actin filament polymerization"/>
    <property type="evidence" value="ECO:0007669"/>
    <property type="project" value="InterPro"/>
</dbReference>
<sequence>MVVAVQGWQVLCGRAVLQELHRACEDAARGGHIPGGPALAWARGYAAALGSEQSCLNEWLAMADLESVRPASPTPLRPATPELSEQAVRALLREVMATADLENVTSKEVGGTWVAGCPGDWTGRAGLSLTQGGAQVREELEQRTGHNLAEHKDFIDNEMLLVLAQMDRPSRVFPHLFLVGSGAGTAGGVGGSVSPSLTAVTTQGSEWNAANLEELQLNRVTHILNVAREIDNFFPALFTYMNVRVYDEEAAELLPHWNDTFLFLSRVRSAGTGGDTMGDTGDIGARGGAGERGTWGGS</sequence>
<dbReference type="GO" id="GO:0016791">
    <property type="term" value="F:phosphatase activity"/>
    <property type="evidence" value="ECO:0007669"/>
    <property type="project" value="InterPro"/>
</dbReference>
<comment type="caution">
    <text evidence="3">The sequence shown here is derived from an EMBL/GenBank/DDBJ whole genome shotgun (WGS) entry which is preliminary data.</text>
</comment>
<dbReference type="InterPro" id="IPR029021">
    <property type="entry name" value="Prot-tyrosine_phosphatase-like"/>
</dbReference>
<evidence type="ECO:0000256" key="1">
    <source>
        <dbReference type="SAM" id="MobiDB-lite"/>
    </source>
</evidence>
<dbReference type="InterPro" id="IPR014876">
    <property type="entry name" value="DEK_C"/>
</dbReference>
<dbReference type="AlphaFoldDB" id="A0A3L8S517"/>
<protein>
    <recommendedName>
        <fullName evidence="2">DEK-C domain-containing protein</fullName>
    </recommendedName>
</protein>
<dbReference type="GO" id="GO:0003779">
    <property type="term" value="F:actin binding"/>
    <property type="evidence" value="ECO:0007669"/>
    <property type="project" value="InterPro"/>
</dbReference>
<dbReference type="PANTHER" id="PTHR45864:SF4">
    <property type="entry name" value="PROTEIN PHOSPHATASE SLINGSHOT HOMOLOG 3"/>
    <property type="match status" value="1"/>
</dbReference>
<dbReference type="Gene3D" id="3.90.190.10">
    <property type="entry name" value="Protein tyrosine phosphatase superfamily"/>
    <property type="match status" value="1"/>
</dbReference>
<gene>
    <name evidence="3" type="ORF">DV515_00012064</name>
</gene>
<organism evidence="3 4">
    <name type="scientific">Chloebia gouldiae</name>
    <name type="common">Gouldian finch</name>
    <name type="synonym">Erythrura gouldiae</name>
    <dbReference type="NCBI Taxonomy" id="44316"/>
    <lineage>
        <taxon>Eukaryota</taxon>
        <taxon>Metazoa</taxon>
        <taxon>Chordata</taxon>
        <taxon>Craniata</taxon>
        <taxon>Vertebrata</taxon>
        <taxon>Euteleostomi</taxon>
        <taxon>Archelosauria</taxon>
        <taxon>Archosauria</taxon>
        <taxon>Dinosauria</taxon>
        <taxon>Saurischia</taxon>
        <taxon>Theropoda</taxon>
        <taxon>Coelurosauria</taxon>
        <taxon>Aves</taxon>
        <taxon>Neognathae</taxon>
        <taxon>Neoaves</taxon>
        <taxon>Telluraves</taxon>
        <taxon>Australaves</taxon>
        <taxon>Passeriformes</taxon>
        <taxon>Passeroidea</taxon>
        <taxon>Passeridae</taxon>
        <taxon>Chloebia</taxon>
    </lineage>
</organism>
<dbReference type="OrthoDB" id="5779068at2759"/>